<dbReference type="AlphaFoldDB" id="A0A9W8M271"/>
<dbReference type="EMBL" id="JANBUY010000358">
    <property type="protein sequence ID" value="KAJ2859738.1"/>
    <property type="molecule type" value="Genomic_DNA"/>
</dbReference>
<dbReference type="Proteomes" id="UP001140074">
    <property type="component" value="Unassembled WGS sequence"/>
</dbReference>
<keyword evidence="3" id="KW-1185">Reference proteome</keyword>
<feature type="chain" id="PRO_5040778651" evidence="1">
    <location>
        <begin position="19"/>
        <end position="367"/>
    </location>
</feature>
<evidence type="ECO:0000313" key="2">
    <source>
        <dbReference type="EMBL" id="KAJ2859738.1"/>
    </source>
</evidence>
<evidence type="ECO:0000313" key="3">
    <source>
        <dbReference type="Proteomes" id="UP001140074"/>
    </source>
</evidence>
<name>A0A9W8M271_9FUNG</name>
<protein>
    <submittedName>
        <fullName evidence="2">Uncharacterized protein</fullName>
    </submittedName>
</protein>
<gene>
    <name evidence="2" type="ORF">GGH94_005940</name>
</gene>
<comment type="caution">
    <text evidence="2">The sequence shown here is derived from an EMBL/GenBank/DDBJ whole genome shotgun (WGS) entry which is preliminary data.</text>
</comment>
<organism evidence="2 3">
    <name type="scientific">Coemansia aciculifera</name>
    <dbReference type="NCBI Taxonomy" id="417176"/>
    <lineage>
        <taxon>Eukaryota</taxon>
        <taxon>Fungi</taxon>
        <taxon>Fungi incertae sedis</taxon>
        <taxon>Zoopagomycota</taxon>
        <taxon>Kickxellomycotina</taxon>
        <taxon>Kickxellomycetes</taxon>
        <taxon>Kickxellales</taxon>
        <taxon>Kickxellaceae</taxon>
        <taxon>Coemansia</taxon>
    </lineage>
</organism>
<keyword evidence="1" id="KW-0732">Signal</keyword>
<reference evidence="2" key="1">
    <citation type="submission" date="2022-07" db="EMBL/GenBank/DDBJ databases">
        <title>Phylogenomic reconstructions and comparative analyses of Kickxellomycotina fungi.</title>
        <authorList>
            <person name="Reynolds N.K."/>
            <person name="Stajich J.E."/>
            <person name="Barry K."/>
            <person name="Grigoriev I.V."/>
            <person name="Crous P."/>
            <person name="Smith M.E."/>
        </authorList>
    </citation>
    <scope>NUCLEOTIDE SEQUENCE</scope>
    <source>
        <strain evidence="2">RSA 476</strain>
    </source>
</reference>
<feature type="signal peptide" evidence="1">
    <location>
        <begin position="1"/>
        <end position="18"/>
    </location>
</feature>
<evidence type="ECO:0000256" key="1">
    <source>
        <dbReference type="SAM" id="SignalP"/>
    </source>
</evidence>
<sequence length="367" mass="41532">MPAFGILAGLCVVESSWGTFIDCPDFPFHFLCREIRIKVDAPTILEGKALKLLSTEPYNGCAFRWAHKLIFDIVTDRSYDEDDGRLPPDAYDNVLTFARRIKEMAPRVSEVSLDIGDADGNLTTIIGKHTCFLLLNLSTIARKTLFANGCKQLVACPDLALTINIWSYYEADISGLIRDDDDGNYAVYPLILRSHYPFGDDVVFRGNDATLEYLKVALYPELVTILERHNVFTRTSHPQLKALPPALLLLKDYVSIQVLALPRVRLSFWGAVYLIKSLPLLSDLHTRAPIRGEIPQGVADADLPEYVRSAYAPMGRRSRCWHIAYHSIYDNVDLVTSILLLALICPNFDYAAVYKDYRESFMKEMRK</sequence>
<accession>A0A9W8M271</accession>
<proteinExistence type="predicted"/>